<dbReference type="RefSeq" id="WP_208263493.1">
    <property type="nucleotide sequence ID" value="NZ_JAGEOJ010000034.1"/>
</dbReference>
<name>A0A939PS56_9ACTN</name>
<gene>
    <name evidence="2" type="ORF">J4573_49870</name>
</gene>
<protein>
    <submittedName>
        <fullName evidence="2">Uncharacterized protein</fullName>
    </submittedName>
</protein>
<evidence type="ECO:0000313" key="3">
    <source>
        <dbReference type="Proteomes" id="UP000669179"/>
    </source>
</evidence>
<feature type="region of interest" description="Disordered" evidence="1">
    <location>
        <begin position="221"/>
        <end position="242"/>
    </location>
</feature>
<comment type="caution">
    <text evidence="2">The sequence shown here is derived from an EMBL/GenBank/DDBJ whole genome shotgun (WGS) entry which is preliminary data.</text>
</comment>
<dbReference type="EMBL" id="JAGEOJ010000034">
    <property type="protein sequence ID" value="MBO2455268.1"/>
    <property type="molecule type" value="Genomic_DNA"/>
</dbReference>
<dbReference type="AlphaFoldDB" id="A0A939PS56"/>
<keyword evidence="3" id="KW-1185">Reference proteome</keyword>
<organism evidence="2 3">
    <name type="scientific">Actinomadura barringtoniae</name>
    <dbReference type="NCBI Taxonomy" id="1427535"/>
    <lineage>
        <taxon>Bacteria</taxon>
        <taxon>Bacillati</taxon>
        <taxon>Actinomycetota</taxon>
        <taxon>Actinomycetes</taxon>
        <taxon>Streptosporangiales</taxon>
        <taxon>Thermomonosporaceae</taxon>
        <taxon>Actinomadura</taxon>
    </lineage>
</organism>
<dbReference type="Proteomes" id="UP000669179">
    <property type="component" value="Unassembled WGS sequence"/>
</dbReference>
<feature type="compositionally biased region" description="Basic residues" evidence="1">
    <location>
        <begin position="229"/>
        <end position="242"/>
    </location>
</feature>
<evidence type="ECO:0000256" key="1">
    <source>
        <dbReference type="SAM" id="MobiDB-lite"/>
    </source>
</evidence>
<proteinExistence type="predicted"/>
<evidence type="ECO:0000313" key="2">
    <source>
        <dbReference type="EMBL" id="MBO2455268.1"/>
    </source>
</evidence>
<accession>A0A939PS56</accession>
<sequence length="242" mass="25855">MRGALAALGTDENLTEEGLPLAAISMFAADDVWDDEGGRRAWERLEAYDRAHGALGALRSTLMVGATWELRAGRFDAAEALHDEMAELSDVVGQPHPGGVQRIEFLAWSGREAEARAMAAQVTGADDLTMNSLTVLEISLGHYGEALAWALPSFERDSPGLAARSLHEIVEAGVRGGDDNAAKAALARLEGARHGGRHPLGPWPARPLQGADVRRRAGRGVLPRIGGPARHHLAPQARVRPR</sequence>
<reference evidence="2" key="1">
    <citation type="submission" date="2021-03" db="EMBL/GenBank/DDBJ databases">
        <authorList>
            <person name="Kanchanasin P."/>
            <person name="Saeng-In P."/>
            <person name="Phongsopitanun W."/>
            <person name="Yuki M."/>
            <person name="Kudo T."/>
            <person name="Ohkuma M."/>
            <person name="Tanasupawat S."/>
        </authorList>
    </citation>
    <scope>NUCLEOTIDE SEQUENCE</scope>
    <source>
        <strain evidence="2">GKU 128</strain>
    </source>
</reference>